<dbReference type="GO" id="GO:0005737">
    <property type="term" value="C:cytoplasm"/>
    <property type="evidence" value="ECO:0007669"/>
    <property type="project" value="TreeGrafter"/>
</dbReference>
<sequence length="216" mass="24178">MKQRLLAASDIHGHGQTLLELLDTAQYSPGNDQLVLCGDYVNNGPDSEGTLEIVQQLQTDGAIVLLGNHELRWLDEIAAAELAMQHKLKMTYQRIQNDWGKLKWRPLLESFERYYETAEFLFIHAGVLPNIPLEKQTAAEVTGFDKKKDLKNAYPGKYMVHGHVPTFREGCGPGEMKVTDEAVNIDTGAGHGEYLTLLDLTNQKQYCKKVEGAGHK</sequence>
<dbReference type="RefSeq" id="WP_095103043.1">
    <property type="nucleotide sequence ID" value="NZ_BKAR01000046.1"/>
</dbReference>
<comment type="caution">
    <text evidence="2">The sequence shown here is derived from an EMBL/GenBank/DDBJ whole genome shotgun (WGS) entry which is preliminary data.</text>
</comment>
<gene>
    <name evidence="2" type="ORF">SPI02_23520</name>
</gene>
<dbReference type="PANTHER" id="PTHR42850">
    <property type="entry name" value="METALLOPHOSPHOESTERASE"/>
    <property type="match status" value="1"/>
</dbReference>
<proteinExistence type="predicted"/>
<keyword evidence="3" id="KW-1185">Reference proteome</keyword>
<evidence type="ECO:0000259" key="1">
    <source>
        <dbReference type="Pfam" id="PF00149"/>
    </source>
</evidence>
<dbReference type="OrthoDB" id="384253at2"/>
<dbReference type="InterPro" id="IPR029052">
    <property type="entry name" value="Metallo-depent_PP-like"/>
</dbReference>
<dbReference type="SUPFAM" id="SSF56300">
    <property type="entry name" value="Metallo-dependent phosphatases"/>
    <property type="match status" value="1"/>
</dbReference>
<evidence type="ECO:0000313" key="3">
    <source>
        <dbReference type="Proteomes" id="UP000321736"/>
    </source>
</evidence>
<dbReference type="InterPro" id="IPR004843">
    <property type="entry name" value="Calcineurin-like_PHP"/>
</dbReference>
<dbReference type="Gene3D" id="3.60.21.10">
    <property type="match status" value="1"/>
</dbReference>
<dbReference type="EMBL" id="BKAR01000046">
    <property type="protein sequence ID" value="GEP85767.1"/>
    <property type="molecule type" value="Genomic_DNA"/>
</dbReference>
<dbReference type="Pfam" id="PF00149">
    <property type="entry name" value="Metallophos"/>
    <property type="match status" value="1"/>
</dbReference>
<feature type="domain" description="Calcineurin-like phosphoesterase" evidence="1">
    <location>
        <begin position="4"/>
        <end position="171"/>
    </location>
</feature>
<name>A0A239THC3_9STAP</name>
<organism evidence="2 3">
    <name type="scientific">Staphylococcus piscifermentans</name>
    <dbReference type="NCBI Taxonomy" id="70258"/>
    <lineage>
        <taxon>Bacteria</taxon>
        <taxon>Bacillati</taxon>
        <taxon>Bacillota</taxon>
        <taxon>Bacilli</taxon>
        <taxon>Bacillales</taxon>
        <taxon>Staphylococcaceae</taxon>
        <taxon>Staphylococcus</taxon>
    </lineage>
</organism>
<evidence type="ECO:0000313" key="2">
    <source>
        <dbReference type="EMBL" id="GEP85767.1"/>
    </source>
</evidence>
<protein>
    <submittedName>
        <fullName evidence="2">Serine/threonine protein phosphatase</fullName>
    </submittedName>
</protein>
<accession>A0A239THC3</accession>
<dbReference type="Proteomes" id="UP000321736">
    <property type="component" value="Unassembled WGS sequence"/>
</dbReference>
<dbReference type="GO" id="GO:0016791">
    <property type="term" value="F:phosphatase activity"/>
    <property type="evidence" value="ECO:0007669"/>
    <property type="project" value="TreeGrafter"/>
</dbReference>
<dbReference type="InterPro" id="IPR050126">
    <property type="entry name" value="Ap4A_hydrolase"/>
</dbReference>
<dbReference type="AlphaFoldDB" id="A0A239THC3"/>
<reference evidence="2 3" key="1">
    <citation type="submission" date="2019-07" db="EMBL/GenBank/DDBJ databases">
        <title>Whole genome shotgun sequence of Staphylococcus piscifermentans NBRC 109625.</title>
        <authorList>
            <person name="Hosoyama A."/>
            <person name="Uohara A."/>
            <person name="Ohji S."/>
            <person name="Ichikawa N."/>
        </authorList>
    </citation>
    <scope>NUCLEOTIDE SEQUENCE [LARGE SCALE GENOMIC DNA]</scope>
    <source>
        <strain evidence="2 3">NBRC 109625</strain>
    </source>
</reference>
<dbReference type="PANTHER" id="PTHR42850:SF4">
    <property type="entry name" value="ZINC-DEPENDENT ENDOPOLYPHOSPHATASE"/>
    <property type="match status" value="1"/>
</dbReference>